<accession>A0A1F5KHU8</accession>
<feature type="region of interest" description="Disordered" evidence="1">
    <location>
        <begin position="514"/>
        <end position="567"/>
    </location>
</feature>
<reference evidence="2 3" key="1">
    <citation type="journal article" date="2016" name="Nat. Commun.">
        <title>Thousands of microbial genomes shed light on interconnected biogeochemical processes in an aquifer system.</title>
        <authorList>
            <person name="Anantharaman K."/>
            <person name="Brown C.T."/>
            <person name="Hug L.A."/>
            <person name="Sharon I."/>
            <person name="Castelle C.J."/>
            <person name="Probst A.J."/>
            <person name="Thomas B.C."/>
            <person name="Singh A."/>
            <person name="Wilkins M.J."/>
            <person name="Karaoz U."/>
            <person name="Brodie E.L."/>
            <person name="Williams K.H."/>
            <person name="Hubbard S.S."/>
            <person name="Banfield J.F."/>
        </authorList>
    </citation>
    <scope>NUCLEOTIDE SEQUENCE [LARGE SCALE GENOMIC DNA]</scope>
</reference>
<protein>
    <submittedName>
        <fullName evidence="2">Uncharacterized protein</fullName>
    </submittedName>
</protein>
<evidence type="ECO:0000256" key="1">
    <source>
        <dbReference type="SAM" id="MobiDB-lite"/>
    </source>
</evidence>
<gene>
    <name evidence="2" type="ORF">A3D25_00185</name>
</gene>
<comment type="caution">
    <text evidence="2">The sequence shown here is derived from an EMBL/GenBank/DDBJ whole genome shotgun (WGS) entry which is preliminary data.</text>
</comment>
<feature type="compositionally biased region" description="Gly residues" evidence="1">
    <location>
        <begin position="514"/>
        <end position="559"/>
    </location>
</feature>
<dbReference type="AlphaFoldDB" id="A0A1F5KHU8"/>
<sequence length="886" mass="91560">MNELVEYFRSKKNLINLLSLAVLVLGVPLGTSLARNQQILHSQADVARVQFAGPNVVSRNNQIVATSPTVNIVFNSPYGAPLSGSTSMIQSGNNLASFQVPNLVQTVYAGHLGSPGTFCEDSRLVGEDASGAHYFIEDCADSGRSCQNGQCESGGNACTANDDYYECGGCGNSGDLYMHVVRNASTGCEWTCPSGNRTAGQCGVPDVSSSCNQGERVFVQCIDNSFPDSCGGSGEAKVNVCDSGQFHEEGECNWGCGSKPAPQEPTQPNRICNPGEANTATRSCKDPNSCRYGFEICNGDGTGFDYVEETNCEIGNQINCNSTSNSKDCGRHQATCDSGGKTANVWVSNDNSCPSGWGYWGSQDGHNDHYDSCPVDQGTPAGGANGGAAGGAGATAGRQCLVCGSQGGGKWRLAGGDSDLTECANYMSVTCDSSKVIETPCLGTNDQVNTACNQNTSCFTCTNKKWKLSGDQNSAACKKNIACVAATNTNTNWDGCKGGGAVIDGACDTGGATGGTTGGSKGGTTGRTGSGSTGGTTGGGTGGGTTGGGSGGTGGGGSGSTTPPQGTAFFRFAETSAALAAMGANEGWQVYSTHPMIKNQYTFASATPGTKFIYAQFKSATNQVTGVSDNLAQIELVGEDPESTNVACTLDITKSAMAVNITGTNFGNSKGAGQVTVDSSPVSVLDWANTGISASVGSISGTDNNRVYKVQVTRSDGQKTAEGTCSLDTTEVSLGAKAICRSASNQDLDNVDFTITDTSSNKSKLKFKGKLDKNGLITGLPKLQTGNIYKVCAKPQFGLRRCVTIGIEKGTNYAPINIPMGDIYPTSSQDKKINSGDFGELKRQFGAVANCPPSRSGDLNKDCKVNVFDAACMIFDFNKEDDSEDL</sequence>
<organism evidence="2 3">
    <name type="scientific">Candidatus Daviesbacteria bacterium RIFCSPHIGHO2_02_FULL_43_12</name>
    <dbReference type="NCBI Taxonomy" id="1797776"/>
    <lineage>
        <taxon>Bacteria</taxon>
        <taxon>Candidatus Daviesiibacteriota</taxon>
    </lineage>
</organism>
<dbReference type="Gene3D" id="2.60.40.4130">
    <property type="match status" value="1"/>
</dbReference>
<dbReference type="EMBL" id="MFDD01000009">
    <property type="protein sequence ID" value="OGE40468.1"/>
    <property type="molecule type" value="Genomic_DNA"/>
</dbReference>
<evidence type="ECO:0000313" key="3">
    <source>
        <dbReference type="Proteomes" id="UP000177328"/>
    </source>
</evidence>
<evidence type="ECO:0000313" key="2">
    <source>
        <dbReference type="EMBL" id="OGE40468.1"/>
    </source>
</evidence>
<dbReference type="InterPro" id="IPR013783">
    <property type="entry name" value="Ig-like_fold"/>
</dbReference>
<dbReference type="Gene3D" id="2.60.40.10">
    <property type="entry name" value="Immunoglobulins"/>
    <property type="match status" value="1"/>
</dbReference>
<name>A0A1F5KHU8_9BACT</name>
<proteinExistence type="predicted"/>
<dbReference type="Proteomes" id="UP000177328">
    <property type="component" value="Unassembled WGS sequence"/>
</dbReference>